<organism evidence="3 4">
    <name type="scientific">Cyclostephanos tholiformis</name>
    <dbReference type="NCBI Taxonomy" id="382380"/>
    <lineage>
        <taxon>Eukaryota</taxon>
        <taxon>Sar</taxon>
        <taxon>Stramenopiles</taxon>
        <taxon>Ochrophyta</taxon>
        <taxon>Bacillariophyta</taxon>
        <taxon>Coscinodiscophyceae</taxon>
        <taxon>Thalassiosirophycidae</taxon>
        <taxon>Stephanodiscales</taxon>
        <taxon>Stephanodiscaceae</taxon>
        <taxon>Cyclostephanos</taxon>
    </lineage>
</organism>
<evidence type="ECO:0000256" key="2">
    <source>
        <dbReference type="SAM" id="SignalP"/>
    </source>
</evidence>
<sequence length="408" mass="44647">MSSNKGAATSTMLVVIILAVFPPSTHAFHPPTVLHRHFRDRPVPYGIVPLFATEEFQRSLLESQFANSAPDIAPRIDVVTAASASSSSSSSSSSVAVSPPPNDDDDGTARAMTSSIQNSLLRIAASTDRGQNANAVQGERARALISALESNDDAIPDEDDDDDDDDDVILPSYLTGTWDLLYSNTQLFRSSPFFLAGRSTCKTPERARQYDWFCDMHRRALSISNIGNVRQVISRDGKMTNEFEVRVGSVPFLSDVMPNFGGYSGGLPFTIDGAIVSTADVTPIGRSSYSNSSSSVDWEVYMDTVEIRGSNVPILRNLLDSRIVALRSRDLSRVLEENVDGYEIPRPVLRTTYVDDYIRIVRDMDDNVFVYGRASKCEDPTDYSGVLPDLGVASLLEGFNDAVAKIYL</sequence>
<dbReference type="AlphaFoldDB" id="A0ABD3SEY1"/>
<gene>
    <name evidence="3" type="ORF">ACHAXA_011149</name>
</gene>
<feature type="compositionally biased region" description="Low complexity" evidence="1">
    <location>
        <begin position="84"/>
        <end position="97"/>
    </location>
</feature>
<reference evidence="3 4" key="1">
    <citation type="submission" date="2024-10" db="EMBL/GenBank/DDBJ databases">
        <title>Updated reference genomes for cyclostephanoid diatoms.</title>
        <authorList>
            <person name="Roberts W.R."/>
            <person name="Alverson A.J."/>
        </authorList>
    </citation>
    <scope>NUCLEOTIDE SEQUENCE [LARGE SCALE GENOMIC DNA]</scope>
    <source>
        <strain evidence="3 4">AJA228-03</strain>
    </source>
</reference>
<feature type="chain" id="PRO_5044780255" description="Plastid lipid-associated protein/fibrillin conserved domain-containing protein" evidence="2">
    <location>
        <begin position="28"/>
        <end position="408"/>
    </location>
</feature>
<dbReference type="EMBL" id="JALLPB020000047">
    <property type="protein sequence ID" value="KAL3823097.1"/>
    <property type="molecule type" value="Genomic_DNA"/>
</dbReference>
<keyword evidence="4" id="KW-1185">Reference proteome</keyword>
<evidence type="ECO:0000313" key="3">
    <source>
        <dbReference type="EMBL" id="KAL3823097.1"/>
    </source>
</evidence>
<dbReference type="InterPro" id="IPR039633">
    <property type="entry name" value="PAP"/>
</dbReference>
<feature type="signal peptide" evidence="2">
    <location>
        <begin position="1"/>
        <end position="27"/>
    </location>
</feature>
<keyword evidence="2" id="KW-0732">Signal</keyword>
<proteinExistence type="predicted"/>
<evidence type="ECO:0008006" key="5">
    <source>
        <dbReference type="Google" id="ProtNLM"/>
    </source>
</evidence>
<dbReference type="Proteomes" id="UP001530377">
    <property type="component" value="Unassembled WGS sequence"/>
</dbReference>
<dbReference type="PANTHER" id="PTHR31906">
    <property type="entry name" value="PLASTID-LIPID-ASSOCIATED PROTEIN 4, CHLOROPLASTIC-RELATED"/>
    <property type="match status" value="1"/>
</dbReference>
<name>A0ABD3SEY1_9STRA</name>
<protein>
    <recommendedName>
        <fullName evidence="5">Plastid lipid-associated protein/fibrillin conserved domain-containing protein</fullName>
    </recommendedName>
</protein>
<evidence type="ECO:0000313" key="4">
    <source>
        <dbReference type="Proteomes" id="UP001530377"/>
    </source>
</evidence>
<accession>A0ABD3SEY1</accession>
<feature type="region of interest" description="Disordered" evidence="1">
    <location>
        <begin position="84"/>
        <end position="110"/>
    </location>
</feature>
<comment type="caution">
    <text evidence="3">The sequence shown here is derived from an EMBL/GenBank/DDBJ whole genome shotgun (WGS) entry which is preliminary data.</text>
</comment>
<evidence type="ECO:0000256" key="1">
    <source>
        <dbReference type="SAM" id="MobiDB-lite"/>
    </source>
</evidence>